<dbReference type="KEGG" id="pter:C2L65_21570"/>
<dbReference type="Pfam" id="PF00535">
    <property type="entry name" value="Glycos_transf_2"/>
    <property type="match status" value="1"/>
</dbReference>
<feature type="domain" description="Glycosyltransferase 2-like" evidence="1">
    <location>
        <begin position="44"/>
        <end position="172"/>
    </location>
</feature>
<evidence type="ECO:0000259" key="1">
    <source>
        <dbReference type="Pfam" id="PF00535"/>
    </source>
</evidence>
<dbReference type="InterPro" id="IPR029044">
    <property type="entry name" value="Nucleotide-diphossugar_trans"/>
</dbReference>
<dbReference type="Proteomes" id="UP000243502">
    <property type="component" value="Chromosome 2"/>
</dbReference>
<dbReference type="InterPro" id="IPR001173">
    <property type="entry name" value="Glyco_trans_2-like"/>
</dbReference>
<dbReference type="SUPFAM" id="SSF53448">
    <property type="entry name" value="Nucleotide-diphospho-sugar transferases"/>
    <property type="match status" value="1"/>
</dbReference>
<name>A0A2I8ERU0_9BURK</name>
<dbReference type="Gene3D" id="3.90.550.10">
    <property type="entry name" value="Spore Coat Polysaccharide Biosynthesis Protein SpsA, Chain A"/>
    <property type="match status" value="1"/>
</dbReference>
<dbReference type="EMBL" id="CP026112">
    <property type="protein sequence ID" value="AUT62229.1"/>
    <property type="molecule type" value="Genomic_DNA"/>
</dbReference>
<sequence length="313" mass="35639">MGTAVSLPQGASSRVTCQRFRSPREFRLASSAPAERTAVRTIDIFVVLYRRRPEAAETLVTLSQIDLQSLGFDVEVHIWDNAASVHSPPANGFLPFKWRYVTAPNNEPLSKVYNTLLRASNRSYVIVFDQDSSIDEYFFRSLAANVASAEADVFVPIIKHDGSVISPGRLRWIKGAPLADMKVNNILPSHFTAMMSGLCMKRAFLQRAGLRPFDERLRFYGVDTRFCRDLARRGGRAYLHDAVLGHDSALRSTMDPQTALERQIWLWQSWLRVFDMNIGEVIGIRCYLFWKAWRASRRADTSLSFRELLAKVF</sequence>
<protein>
    <recommendedName>
        <fullName evidence="1">Glycosyltransferase 2-like domain-containing protein</fullName>
    </recommendedName>
</protein>
<evidence type="ECO:0000313" key="3">
    <source>
        <dbReference type="Proteomes" id="UP000243502"/>
    </source>
</evidence>
<gene>
    <name evidence="2" type="ORF">C2L65_21570</name>
</gene>
<accession>A0A2I8ERU0</accession>
<reference evidence="2 3" key="1">
    <citation type="submission" date="2018-01" db="EMBL/GenBank/DDBJ databases">
        <title>Species boundaries and ecological features among Paraburkholderia terrae DSMZ17804T, P. hospita DSMZ17164T and P. caribensis DSMZ13236T.</title>
        <authorList>
            <person name="Pratama A.A."/>
        </authorList>
    </citation>
    <scope>NUCLEOTIDE SEQUENCE [LARGE SCALE GENOMIC DNA]</scope>
    <source>
        <strain evidence="2 3">DSM 17804</strain>
    </source>
</reference>
<proteinExistence type="predicted"/>
<organism evidence="2 3">
    <name type="scientific">Paraburkholderia terrae</name>
    <dbReference type="NCBI Taxonomy" id="311230"/>
    <lineage>
        <taxon>Bacteria</taxon>
        <taxon>Pseudomonadati</taxon>
        <taxon>Pseudomonadota</taxon>
        <taxon>Betaproteobacteria</taxon>
        <taxon>Burkholderiales</taxon>
        <taxon>Burkholderiaceae</taxon>
        <taxon>Paraburkholderia</taxon>
    </lineage>
</organism>
<dbReference type="AlphaFoldDB" id="A0A2I8ERU0"/>
<evidence type="ECO:0000313" key="2">
    <source>
        <dbReference type="EMBL" id="AUT62229.1"/>
    </source>
</evidence>